<feature type="region of interest" description="Disordered" evidence="2">
    <location>
        <begin position="38"/>
        <end position="59"/>
    </location>
</feature>
<dbReference type="GO" id="GO:0003677">
    <property type="term" value="F:DNA binding"/>
    <property type="evidence" value="ECO:0007669"/>
    <property type="project" value="UniProtKB-KW"/>
</dbReference>
<dbReference type="Proteomes" id="UP000655208">
    <property type="component" value="Unassembled WGS sequence"/>
</dbReference>
<keyword evidence="1" id="KW-0238">DNA-binding</keyword>
<dbReference type="RefSeq" id="WP_229674510.1">
    <property type="nucleotide sequence ID" value="NZ_BMNA01000007.1"/>
</dbReference>
<keyword evidence="6" id="KW-1185">Reference proteome</keyword>
<feature type="region of interest" description="Disordered" evidence="2">
    <location>
        <begin position="1"/>
        <end position="26"/>
    </location>
</feature>
<evidence type="ECO:0000259" key="3">
    <source>
        <dbReference type="Pfam" id="PF11774"/>
    </source>
</evidence>
<feature type="domain" description="Lsr2 dimerization" evidence="3">
    <location>
        <begin position="49"/>
        <end position="104"/>
    </location>
</feature>
<gene>
    <name evidence="5" type="ORF">GCM10011594_32670</name>
</gene>
<dbReference type="Gene3D" id="4.10.320.10">
    <property type="entry name" value="E3-binding domain"/>
    <property type="match status" value="1"/>
</dbReference>
<reference evidence="5" key="1">
    <citation type="journal article" date="2014" name="Int. J. Syst. Evol. Microbiol.">
        <title>Complete genome sequence of Corynebacterium casei LMG S-19264T (=DSM 44701T), isolated from a smear-ripened cheese.</title>
        <authorList>
            <consortium name="US DOE Joint Genome Institute (JGI-PGF)"/>
            <person name="Walter F."/>
            <person name="Albersmeier A."/>
            <person name="Kalinowski J."/>
            <person name="Ruckert C."/>
        </authorList>
    </citation>
    <scope>NUCLEOTIDE SEQUENCE</scope>
    <source>
        <strain evidence="5">CGMCC 4.7308</strain>
    </source>
</reference>
<proteinExistence type="predicted"/>
<dbReference type="InterPro" id="IPR024412">
    <property type="entry name" value="Lsr2_dim_dom"/>
</dbReference>
<protein>
    <recommendedName>
        <fullName evidence="7">Lsr2 family protein</fullName>
    </recommendedName>
</protein>
<dbReference type="Gene3D" id="3.30.60.230">
    <property type="entry name" value="Lsr2, dimerization domain"/>
    <property type="match status" value="1"/>
</dbReference>
<evidence type="ECO:0000313" key="6">
    <source>
        <dbReference type="Proteomes" id="UP000655208"/>
    </source>
</evidence>
<dbReference type="Pfam" id="PF23359">
    <property type="entry name" value="Lsr2_DNA-bd"/>
    <property type="match status" value="1"/>
</dbReference>
<dbReference type="Pfam" id="PF11774">
    <property type="entry name" value="Lsr2"/>
    <property type="match status" value="1"/>
</dbReference>
<evidence type="ECO:0000259" key="4">
    <source>
        <dbReference type="Pfam" id="PF23359"/>
    </source>
</evidence>
<evidence type="ECO:0000313" key="5">
    <source>
        <dbReference type="EMBL" id="GGM10229.1"/>
    </source>
</evidence>
<dbReference type="EMBL" id="BMNA01000007">
    <property type="protein sequence ID" value="GGM10229.1"/>
    <property type="molecule type" value="Genomic_DNA"/>
</dbReference>
<feature type="domain" description="Lsr2 DNA-binding" evidence="4">
    <location>
        <begin position="125"/>
        <end position="160"/>
    </location>
</feature>
<dbReference type="AlphaFoldDB" id="A0A917T6R1"/>
<comment type="caution">
    <text evidence="5">The sequence shown here is derived from an EMBL/GenBank/DDBJ whole genome shotgun (WGS) entry which is preliminary data.</text>
</comment>
<sequence>MSSSDGLPARPTADRLRTNRFGHRRPTGESVWIAHHPTRSPCTGAHPAASQVTTTTTDDIDGSKAAETIRFALDGTDFEIDLSSRNAKALRKAMAEFVDHARRLPATSRPRSAAARNRAAAVRTDKAELVAIRTWAADNGHQLAARGRIPAHIRDQYLAAHAAD</sequence>
<dbReference type="InterPro" id="IPR055370">
    <property type="entry name" value="Lsr2_DNA-bd"/>
</dbReference>
<dbReference type="InterPro" id="IPR042261">
    <property type="entry name" value="Lsr2-like_dimerization"/>
</dbReference>
<name>A0A917T6R1_9ACTN</name>
<evidence type="ECO:0008006" key="7">
    <source>
        <dbReference type="Google" id="ProtNLM"/>
    </source>
</evidence>
<organism evidence="5 6">
    <name type="scientific">Nakamurella endophytica</name>
    <dbReference type="NCBI Taxonomy" id="1748367"/>
    <lineage>
        <taxon>Bacteria</taxon>
        <taxon>Bacillati</taxon>
        <taxon>Actinomycetota</taxon>
        <taxon>Actinomycetes</taxon>
        <taxon>Nakamurellales</taxon>
        <taxon>Nakamurellaceae</taxon>
        <taxon>Nakamurella</taxon>
    </lineage>
</organism>
<evidence type="ECO:0000256" key="1">
    <source>
        <dbReference type="ARBA" id="ARBA00023125"/>
    </source>
</evidence>
<reference evidence="5" key="2">
    <citation type="submission" date="2020-09" db="EMBL/GenBank/DDBJ databases">
        <authorList>
            <person name="Sun Q."/>
            <person name="Zhou Y."/>
        </authorList>
    </citation>
    <scope>NUCLEOTIDE SEQUENCE</scope>
    <source>
        <strain evidence="5">CGMCC 4.7308</strain>
    </source>
</reference>
<dbReference type="InterPro" id="IPR036625">
    <property type="entry name" value="E3-bd_dom_sf"/>
</dbReference>
<accession>A0A917T6R1</accession>
<evidence type="ECO:0000256" key="2">
    <source>
        <dbReference type="SAM" id="MobiDB-lite"/>
    </source>
</evidence>
<dbReference type="GO" id="GO:0016746">
    <property type="term" value="F:acyltransferase activity"/>
    <property type="evidence" value="ECO:0007669"/>
    <property type="project" value="InterPro"/>
</dbReference>